<name>A0ABS8KXB4_9HYPH</name>
<dbReference type="Gene3D" id="3.40.50.12370">
    <property type="match status" value="1"/>
</dbReference>
<dbReference type="SUPFAM" id="SSF52402">
    <property type="entry name" value="Adenine nucleotide alpha hydrolases-like"/>
    <property type="match status" value="2"/>
</dbReference>
<dbReference type="Proteomes" id="UP001198862">
    <property type="component" value="Unassembled WGS sequence"/>
</dbReference>
<keyword evidence="2" id="KW-1185">Reference proteome</keyword>
<dbReference type="RefSeq" id="WP_230551526.1">
    <property type="nucleotide sequence ID" value="NZ_JAJISD010000006.1"/>
</dbReference>
<evidence type="ECO:0000313" key="1">
    <source>
        <dbReference type="EMBL" id="MCC8430362.1"/>
    </source>
</evidence>
<proteinExistence type="predicted"/>
<dbReference type="EMBL" id="JAJISD010000006">
    <property type="protein sequence ID" value="MCC8430362.1"/>
    <property type="molecule type" value="Genomic_DNA"/>
</dbReference>
<reference evidence="1 2" key="1">
    <citation type="submission" date="2021-11" db="EMBL/GenBank/DDBJ databases">
        <authorList>
            <person name="Lee D.-H."/>
            <person name="Kim S.-B."/>
        </authorList>
    </citation>
    <scope>NUCLEOTIDE SEQUENCE [LARGE SCALE GENOMIC DNA]</scope>
    <source>
        <strain evidence="1 2">KCTC 52223</strain>
    </source>
</reference>
<gene>
    <name evidence="1" type="ORF">LJ725_15415</name>
</gene>
<comment type="caution">
    <text evidence="1">The sequence shown here is derived from an EMBL/GenBank/DDBJ whole genome shotgun (WGS) entry which is preliminary data.</text>
</comment>
<sequence length="275" mass="29991">MNYRTILVSLPPGRANGRLLAASVSLAKRFDAVLLGRAACRPIHCLCRDYPVPAGLFEEDRRQRERHLVEAEAAFRAATVDLEQPVDWSGRSCLEPLADYLAEESAASDLIVVGTAKKDDPFDATRQPDLCDLVMKAGRPVLLLPQSRDAVSFDRILVAWKDSREARRAIADALPLLKSATRVTVVTMDAAEDQAMARSSIARVANWLARHDVRAETLVVPTTKANASQLLEIARGGDADLIVAGAYGYSREGRWTLGGVTAELLTGERCAFLSH</sequence>
<accession>A0ABS8KXB4</accession>
<evidence type="ECO:0000313" key="2">
    <source>
        <dbReference type="Proteomes" id="UP001198862"/>
    </source>
</evidence>
<dbReference type="CDD" id="cd00293">
    <property type="entry name" value="USP-like"/>
    <property type="match status" value="1"/>
</dbReference>
<organism evidence="1 2">
    <name type="scientific">Reyranella aquatilis</name>
    <dbReference type="NCBI Taxonomy" id="2035356"/>
    <lineage>
        <taxon>Bacteria</taxon>
        <taxon>Pseudomonadati</taxon>
        <taxon>Pseudomonadota</taxon>
        <taxon>Alphaproteobacteria</taxon>
        <taxon>Hyphomicrobiales</taxon>
        <taxon>Reyranellaceae</taxon>
        <taxon>Reyranella</taxon>
    </lineage>
</organism>
<protein>
    <submittedName>
        <fullName evidence="1">Universal stress protein</fullName>
    </submittedName>
</protein>